<dbReference type="EC" id="2.1.1.297" evidence="1"/>
<organism evidence="1 2">
    <name type="scientific">Arthrobacter nitrophenolicus</name>
    <dbReference type="NCBI Taxonomy" id="683150"/>
    <lineage>
        <taxon>Bacteria</taxon>
        <taxon>Bacillati</taxon>
        <taxon>Actinomycetota</taxon>
        <taxon>Actinomycetes</taxon>
        <taxon>Micrococcales</taxon>
        <taxon>Micrococcaceae</taxon>
        <taxon>Arthrobacter</taxon>
    </lineage>
</organism>
<dbReference type="Proteomes" id="UP001549207">
    <property type="component" value="Unassembled WGS sequence"/>
</dbReference>
<evidence type="ECO:0000313" key="2">
    <source>
        <dbReference type="Proteomes" id="UP001549207"/>
    </source>
</evidence>
<keyword evidence="1" id="KW-0808">Transferase</keyword>
<keyword evidence="1" id="KW-0489">Methyltransferase</keyword>
<proteinExistence type="predicted"/>
<evidence type="ECO:0000313" key="1">
    <source>
        <dbReference type="EMBL" id="MET3773107.1"/>
    </source>
</evidence>
<dbReference type="EMBL" id="JBEPNJ010000011">
    <property type="protein sequence ID" value="MET3773107.1"/>
    <property type="molecule type" value="Genomic_DNA"/>
</dbReference>
<accession>A0ACC6THL6</accession>
<name>A0ACC6THL6_9MICC</name>
<sequence length="256" mass="26602">MAECSGPAELARGVQRRRAGIPLEYVLGWAEFFGQRIEVGQGVFVPRRRTELLVQTALELLAPTDPVPVSTVPSSPVPVGHAPSAHALSSVVVDLCCGSGAVGATLLAVHPDLELHASDLDPAAAACARRNVEKMGGRVYEGDLFAALPVSIRGRVQVLAVNAPYVPSDAIRTMPPEARLHEPRLSLDGGPDGLDIHRLVAASAPGWLSADGHLLIETSEQQAAGTASIVASAGLAVRTVRSEELDGTLVVGTKGS</sequence>
<keyword evidence="2" id="KW-1185">Reference proteome</keyword>
<protein>
    <submittedName>
        <fullName evidence="1">Release factor glutamine methyltransferase</fullName>
        <ecNumber evidence="1">2.1.1.297</ecNumber>
    </submittedName>
</protein>
<gene>
    <name evidence="1" type="ORF">ABIC98_002767</name>
</gene>
<reference evidence="1" key="1">
    <citation type="submission" date="2024-06" db="EMBL/GenBank/DDBJ databases">
        <title>Genomic Encyclopedia of Type Strains, Phase IV (KMG-IV): sequencing the most valuable type-strain genomes for metagenomic binning, comparative biology and taxonomic classification.</title>
        <authorList>
            <person name="Goeker M."/>
        </authorList>
    </citation>
    <scope>NUCLEOTIDE SEQUENCE</scope>
    <source>
        <strain evidence="1">SJCon</strain>
    </source>
</reference>
<comment type="caution">
    <text evidence="1">The sequence shown here is derived from an EMBL/GenBank/DDBJ whole genome shotgun (WGS) entry which is preliminary data.</text>
</comment>